<name>A0AA39L5M9_SARSR</name>
<reference evidence="3" key="1">
    <citation type="submission" date="2022-10" db="EMBL/GenBank/DDBJ databases">
        <title>Determination and structural analysis of whole genome sequence of Sarocladium strictum F4-1.</title>
        <authorList>
            <person name="Hu L."/>
            <person name="Jiang Y."/>
        </authorList>
    </citation>
    <scope>NUCLEOTIDE SEQUENCE</scope>
    <source>
        <strain evidence="3">F4-1</strain>
    </source>
</reference>
<comment type="caution">
    <text evidence="3">The sequence shown here is derived from an EMBL/GenBank/DDBJ whole genome shotgun (WGS) entry which is preliminary data.</text>
</comment>
<dbReference type="EMBL" id="JAPDFR010000007">
    <property type="protein sequence ID" value="KAK0385426.1"/>
    <property type="molecule type" value="Genomic_DNA"/>
</dbReference>
<accession>A0AA39L5M9</accession>
<gene>
    <name evidence="3" type="ORF">NLU13_7902</name>
</gene>
<feature type="compositionally biased region" description="Basic and acidic residues" evidence="2">
    <location>
        <begin position="47"/>
        <end position="60"/>
    </location>
</feature>
<evidence type="ECO:0000256" key="1">
    <source>
        <dbReference type="SAM" id="Coils"/>
    </source>
</evidence>
<feature type="coiled-coil region" evidence="1">
    <location>
        <begin position="295"/>
        <end position="322"/>
    </location>
</feature>
<feature type="region of interest" description="Disordered" evidence="2">
    <location>
        <begin position="47"/>
        <end position="116"/>
    </location>
</feature>
<feature type="region of interest" description="Disordered" evidence="2">
    <location>
        <begin position="1"/>
        <end position="24"/>
    </location>
</feature>
<feature type="compositionally biased region" description="Polar residues" evidence="2">
    <location>
        <begin position="461"/>
        <end position="485"/>
    </location>
</feature>
<feature type="coiled-coil region" evidence="1">
    <location>
        <begin position="354"/>
        <end position="381"/>
    </location>
</feature>
<organism evidence="3 4">
    <name type="scientific">Sarocladium strictum</name>
    <name type="common">Black bundle disease fungus</name>
    <name type="synonym">Acremonium strictum</name>
    <dbReference type="NCBI Taxonomy" id="5046"/>
    <lineage>
        <taxon>Eukaryota</taxon>
        <taxon>Fungi</taxon>
        <taxon>Dikarya</taxon>
        <taxon>Ascomycota</taxon>
        <taxon>Pezizomycotina</taxon>
        <taxon>Sordariomycetes</taxon>
        <taxon>Hypocreomycetidae</taxon>
        <taxon>Hypocreales</taxon>
        <taxon>Sarocladiaceae</taxon>
        <taxon>Sarocladium</taxon>
    </lineage>
</organism>
<protein>
    <submittedName>
        <fullName evidence="3">Uncharacterized protein</fullName>
    </submittedName>
</protein>
<proteinExistence type="predicted"/>
<sequence>MADSQSQNAEGNTPKAPKDKNCPFCGQAFTSSSLGRHLDLYIRERNPKAPDGIHDVDAIRQMRGTITRRQPRASLGDSMSRRNSSTPAGTPRAPPKKQRSRESDEYRSPAIPKDGQYAVDSTLSKFPYAARWEATGVINDIPGSGEAIPDNNKRPAGQRNVSRQFVNKAQFDVKHKLADAMDTARAAELALRELLSSWRAAKQLIDNSSGPFEFDPLSLDFPALTLQCLKPPPTLFSSTQHPTSTSWSVQSPGQREFEALKAYFDEEFRDWKIKCTSATTVVQEELTYPPSAPALQDPMDIIKKAEKQAEKLENQVSEHLESSYAVWQTLPTQRQHELWVLELARSVGRRQKEMEVMKEQQHKLQQENSNLKTQLDQLNRLQQPKEFKMLSPATIPFERDLVAFAYEQGVKGAKSIGFSMEDRHLDLASLVTRCIDRWKNVIVSTRATTGMSAQKPLDAPQASSAPSVESTQSKQSTTPMATPQAVQPPVAKRQSTASTTGAISEQTSTASTTGPPSIEETSDQDADAEMEDDDSFAMMNASPSKPLQQAPMQHANLEIPRTRGHMQQQQHQQQQTTHDPRFMMQNGGSPVNTRAINMSRSMPNIAMTLPGNAMHTNEIAMAMQGVRGDAMYME</sequence>
<feature type="compositionally biased region" description="Polar residues" evidence="2">
    <location>
        <begin position="493"/>
        <end position="515"/>
    </location>
</feature>
<evidence type="ECO:0000256" key="2">
    <source>
        <dbReference type="SAM" id="MobiDB-lite"/>
    </source>
</evidence>
<feature type="region of interest" description="Disordered" evidence="2">
    <location>
        <begin position="452"/>
        <end position="531"/>
    </location>
</feature>
<dbReference type="AlphaFoldDB" id="A0AA39L5M9"/>
<evidence type="ECO:0000313" key="4">
    <source>
        <dbReference type="Proteomes" id="UP001175261"/>
    </source>
</evidence>
<dbReference type="Proteomes" id="UP001175261">
    <property type="component" value="Unassembled WGS sequence"/>
</dbReference>
<feature type="compositionally biased region" description="Polar residues" evidence="2">
    <location>
        <begin position="1"/>
        <end position="11"/>
    </location>
</feature>
<keyword evidence="1" id="KW-0175">Coiled coil</keyword>
<evidence type="ECO:0000313" key="3">
    <source>
        <dbReference type="EMBL" id="KAK0385426.1"/>
    </source>
</evidence>
<keyword evidence="4" id="KW-1185">Reference proteome</keyword>
<feature type="compositionally biased region" description="Acidic residues" evidence="2">
    <location>
        <begin position="520"/>
        <end position="531"/>
    </location>
</feature>